<dbReference type="STRING" id="1196324.A374_08394"/>
<dbReference type="Gene3D" id="2.60.200.40">
    <property type="match status" value="1"/>
</dbReference>
<dbReference type="GO" id="GO:0008654">
    <property type="term" value="P:phospholipid biosynthetic process"/>
    <property type="evidence" value="ECO:0007669"/>
    <property type="project" value="UniProtKB-KW"/>
</dbReference>
<dbReference type="InterPro" id="IPR016064">
    <property type="entry name" value="NAD/diacylglycerol_kinase_sf"/>
</dbReference>
<gene>
    <name evidence="12" type="ORF">A374_08394</name>
</gene>
<dbReference type="Proteomes" id="UP000004080">
    <property type="component" value="Unassembled WGS sequence"/>
</dbReference>
<keyword evidence="9" id="KW-0594">Phospholipid biosynthesis</keyword>
<dbReference type="InterPro" id="IPR001206">
    <property type="entry name" value="Diacylglycerol_kinase_cat_dom"/>
</dbReference>
<evidence type="ECO:0000256" key="4">
    <source>
        <dbReference type="ARBA" id="ARBA00022679"/>
    </source>
</evidence>
<comment type="similarity">
    <text evidence="2">Belongs to the diacylglycerol/lipid kinase family.</text>
</comment>
<evidence type="ECO:0000313" key="13">
    <source>
        <dbReference type="Proteomes" id="UP000004080"/>
    </source>
</evidence>
<evidence type="ECO:0000256" key="3">
    <source>
        <dbReference type="ARBA" id="ARBA00022516"/>
    </source>
</evidence>
<name>I8UG14_9BACL</name>
<evidence type="ECO:0000256" key="1">
    <source>
        <dbReference type="ARBA" id="ARBA00001946"/>
    </source>
</evidence>
<dbReference type="SUPFAM" id="SSF111331">
    <property type="entry name" value="NAD kinase/diacylglycerol kinase-like"/>
    <property type="match status" value="1"/>
</dbReference>
<keyword evidence="6 12" id="KW-0418">Kinase</keyword>
<dbReference type="Pfam" id="PF00781">
    <property type="entry name" value="DAGK_cat"/>
    <property type="match status" value="1"/>
</dbReference>
<dbReference type="InterPro" id="IPR045540">
    <property type="entry name" value="YegS/DAGK_C"/>
</dbReference>
<dbReference type="GO" id="GO:0005524">
    <property type="term" value="F:ATP binding"/>
    <property type="evidence" value="ECO:0007669"/>
    <property type="project" value="UniProtKB-KW"/>
</dbReference>
<keyword evidence="8" id="KW-0443">Lipid metabolism</keyword>
<keyword evidence="5" id="KW-0547">Nucleotide-binding</keyword>
<protein>
    <submittedName>
        <fullName evidence="12">Diacylglycerol kinase catalytic domain-containing protein</fullName>
    </submittedName>
</protein>
<comment type="caution">
    <text evidence="12">The sequence shown here is derived from an EMBL/GenBank/DDBJ whole genome shotgun (WGS) entry which is preliminary data.</text>
</comment>
<dbReference type="GO" id="GO:0004143">
    <property type="term" value="F:ATP-dependent diacylglycerol kinase activity"/>
    <property type="evidence" value="ECO:0007669"/>
    <property type="project" value="TreeGrafter"/>
</dbReference>
<evidence type="ECO:0000256" key="2">
    <source>
        <dbReference type="ARBA" id="ARBA00005983"/>
    </source>
</evidence>
<keyword evidence="3" id="KW-0444">Lipid biosynthesis</keyword>
<dbReference type="PROSITE" id="PS50146">
    <property type="entry name" value="DAGK"/>
    <property type="match status" value="1"/>
</dbReference>
<proteinExistence type="inferred from homology"/>
<sequence length="298" mass="33061">MKKAAIILNPKAGNETLVQNITIIAKKLEEIYPHVHIEQTKKPGDGKAFLTTHGQSYDLIVGAGGDGTIHELINGLAPLAQRPTFAILPGGTCNDFSRALGINQDPLKAVEQILAHKTASVDVGCWNDDYYFLNFWGIGLITDVSENIDGDMKEKFGRLSYYVSAAQTITNYTPFSIELRSKEQSYKGEATMVIVGNGPFTGGIKPFFPHTDIQDGKFDVLIVKQPSMKLLWETIQSKFRNEMPEHDDIEYFQTDSLEITTTPQQLIDCDGERGETTPASLKNLKQHIEVIVGDFPLQ</sequence>
<dbReference type="SMART" id="SM00046">
    <property type="entry name" value="DAGKc"/>
    <property type="match status" value="1"/>
</dbReference>
<evidence type="ECO:0000256" key="9">
    <source>
        <dbReference type="ARBA" id="ARBA00023209"/>
    </source>
</evidence>
<dbReference type="Pfam" id="PF19279">
    <property type="entry name" value="YegS_C"/>
    <property type="match status" value="1"/>
</dbReference>
<dbReference type="OrthoDB" id="142078at2"/>
<keyword evidence="10" id="KW-1208">Phospholipid metabolism</keyword>
<reference evidence="12 13" key="1">
    <citation type="journal article" date="2012" name="J. Bacteriol.">
        <title>Genome of Bacillus macauensis ZFHKF-1, a Long-Chain-Forming Bacterium.</title>
        <authorList>
            <person name="Cai L."/>
            <person name="Zhang T."/>
        </authorList>
    </citation>
    <scope>NUCLEOTIDE SEQUENCE [LARGE SCALE GENOMIC DNA]</scope>
    <source>
        <strain evidence="12 13">ZFHKF-1</strain>
    </source>
</reference>
<dbReference type="AlphaFoldDB" id="I8UG14"/>
<evidence type="ECO:0000313" key="12">
    <source>
        <dbReference type="EMBL" id="EIT85840.1"/>
    </source>
</evidence>
<keyword evidence="13" id="KW-1185">Reference proteome</keyword>
<accession>I8UG14</accession>
<dbReference type="PANTHER" id="PTHR12358:SF107">
    <property type="entry name" value="LIPID KINASE BMRU-RELATED"/>
    <property type="match status" value="1"/>
</dbReference>
<evidence type="ECO:0000259" key="11">
    <source>
        <dbReference type="PROSITE" id="PS50146"/>
    </source>
</evidence>
<dbReference type="NCBIfam" id="TIGR00147">
    <property type="entry name" value="YegS/Rv2252/BmrU family lipid kinase"/>
    <property type="match status" value="1"/>
</dbReference>
<organism evidence="12 13">
    <name type="scientific">Fictibacillus macauensis ZFHKF-1</name>
    <dbReference type="NCBI Taxonomy" id="1196324"/>
    <lineage>
        <taxon>Bacteria</taxon>
        <taxon>Bacillati</taxon>
        <taxon>Bacillota</taxon>
        <taxon>Bacilli</taxon>
        <taxon>Bacillales</taxon>
        <taxon>Fictibacillaceae</taxon>
        <taxon>Fictibacillus</taxon>
    </lineage>
</organism>
<feature type="domain" description="DAGKc" evidence="11">
    <location>
        <begin position="1"/>
        <end position="130"/>
    </location>
</feature>
<dbReference type="RefSeq" id="WP_007201772.1">
    <property type="nucleotide sequence ID" value="NZ_AKKV01000024.1"/>
</dbReference>
<dbReference type="InterPro" id="IPR017438">
    <property type="entry name" value="ATP-NAD_kinase_N"/>
</dbReference>
<dbReference type="InterPro" id="IPR005218">
    <property type="entry name" value="Diacylglycerol/lipid_kinase"/>
</dbReference>
<comment type="cofactor">
    <cofactor evidence="1">
        <name>Mg(2+)</name>
        <dbReference type="ChEBI" id="CHEBI:18420"/>
    </cofactor>
</comment>
<dbReference type="EMBL" id="AKKV01000024">
    <property type="protein sequence ID" value="EIT85840.1"/>
    <property type="molecule type" value="Genomic_DNA"/>
</dbReference>
<evidence type="ECO:0000256" key="10">
    <source>
        <dbReference type="ARBA" id="ARBA00023264"/>
    </source>
</evidence>
<dbReference type="eggNOG" id="COG1597">
    <property type="taxonomic scope" value="Bacteria"/>
</dbReference>
<evidence type="ECO:0000256" key="8">
    <source>
        <dbReference type="ARBA" id="ARBA00023098"/>
    </source>
</evidence>
<dbReference type="InterPro" id="IPR050187">
    <property type="entry name" value="Lipid_Phosphate_FormReg"/>
</dbReference>
<evidence type="ECO:0000256" key="6">
    <source>
        <dbReference type="ARBA" id="ARBA00022777"/>
    </source>
</evidence>
<keyword evidence="7" id="KW-0067">ATP-binding</keyword>
<keyword evidence="4" id="KW-0808">Transferase</keyword>
<dbReference type="GO" id="GO:0005886">
    <property type="term" value="C:plasma membrane"/>
    <property type="evidence" value="ECO:0007669"/>
    <property type="project" value="TreeGrafter"/>
</dbReference>
<dbReference type="PATRIC" id="fig|1196324.3.peg.1722"/>
<dbReference type="Gene3D" id="3.40.50.10330">
    <property type="entry name" value="Probable inorganic polyphosphate/atp-NAD kinase, domain 1"/>
    <property type="match status" value="1"/>
</dbReference>
<evidence type="ECO:0000256" key="5">
    <source>
        <dbReference type="ARBA" id="ARBA00022741"/>
    </source>
</evidence>
<dbReference type="PANTHER" id="PTHR12358">
    <property type="entry name" value="SPHINGOSINE KINASE"/>
    <property type="match status" value="1"/>
</dbReference>
<evidence type="ECO:0000256" key="7">
    <source>
        <dbReference type="ARBA" id="ARBA00022840"/>
    </source>
</evidence>